<accession>A0A9P7MWB8</accession>
<dbReference type="InterPro" id="IPR051872">
    <property type="entry name" value="Cytochrome_b5/Flavoprotein_Rdt"/>
</dbReference>
<evidence type="ECO:0000259" key="5">
    <source>
        <dbReference type="PROSITE" id="PS50255"/>
    </source>
</evidence>
<dbReference type="SMART" id="SM01117">
    <property type="entry name" value="Cyt-b5"/>
    <property type="match status" value="1"/>
</dbReference>
<reference evidence="6" key="1">
    <citation type="journal article" date="2020" name="bioRxiv">
        <title>Whole genome comparisons of ergot fungi reveals the divergence and evolution of species within the genus Claviceps are the result of varying mechanisms driving genome evolution and host range expansion.</title>
        <authorList>
            <person name="Wyka S.A."/>
            <person name="Mondo S.J."/>
            <person name="Liu M."/>
            <person name="Dettman J."/>
            <person name="Nalam V."/>
            <person name="Broders K.D."/>
        </authorList>
    </citation>
    <scope>NUCLEOTIDE SEQUENCE</scope>
    <source>
        <strain evidence="6">CCC 1102</strain>
    </source>
</reference>
<dbReference type="AlphaFoldDB" id="A0A9P7MWB8"/>
<dbReference type="EMBL" id="SRPS01000061">
    <property type="protein sequence ID" value="KAG5971253.1"/>
    <property type="molecule type" value="Genomic_DNA"/>
</dbReference>
<evidence type="ECO:0000256" key="4">
    <source>
        <dbReference type="SAM" id="MobiDB-lite"/>
    </source>
</evidence>
<dbReference type="FunFam" id="3.10.120.10:FF:000001">
    <property type="entry name" value="Cytochrome b5 reductase 4"/>
    <property type="match status" value="1"/>
</dbReference>
<name>A0A9P7MWB8_9HYPO</name>
<dbReference type="Gene3D" id="3.10.120.10">
    <property type="entry name" value="Cytochrome b5-like heme/steroid binding domain"/>
    <property type="match status" value="1"/>
</dbReference>
<keyword evidence="2" id="KW-0479">Metal-binding</keyword>
<feature type="domain" description="Cytochrome b5 heme-binding" evidence="5">
    <location>
        <begin position="268"/>
        <end position="346"/>
    </location>
</feature>
<sequence>MSFLVASVVYVLVRPPAWLAMRLLPLRRAASNSCSGEKTSVPSAVVVPEFYRPKEKREKWEEEEKQGNHEKQDDIEEHAEKVKQEEHKGHDTHASISSKNSANPPTYALQIEALPPPPAPSAVQDVPDKDQDPTTPTTPKASAMPSFSTVPTLSLSTSTDQPPATTSSLSSTMPPPPLPNRRPPPTLAPFPAPNSAQRARGPLPPRGITNNNPTRSSSSLAPPPTLSSKPAKPSRKITLEPGHSPLDWARISGPNADLRGIQPPPPSLLRVTPSMLKNQTGRRGKDAWMALNGRVYNVTPYAAFHPGGIPELMRGAARDGTKLFGEVHPWVNYETMLAACLVGILVDEPVGGGGSAMDEMD</sequence>
<evidence type="ECO:0000313" key="6">
    <source>
        <dbReference type="EMBL" id="KAG5971253.1"/>
    </source>
</evidence>
<evidence type="ECO:0000313" key="7">
    <source>
        <dbReference type="Proteomes" id="UP000784919"/>
    </source>
</evidence>
<feature type="compositionally biased region" description="Pro residues" evidence="4">
    <location>
        <begin position="173"/>
        <end position="192"/>
    </location>
</feature>
<dbReference type="PANTHER" id="PTHR46237">
    <property type="entry name" value="CYTOCHROME B5 REDUCTASE 4 FAMILY MEMBER"/>
    <property type="match status" value="1"/>
</dbReference>
<dbReference type="InterPro" id="IPR001199">
    <property type="entry name" value="Cyt_B5-like_heme/steroid-bd"/>
</dbReference>
<dbReference type="GO" id="GO:0004128">
    <property type="term" value="F:cytochrome-b5 reductase activity, acting on NAD(P)H"/>
    <property type="evidence" value="ECO:0007669"/>
    <property type="project" value="TreeGrafter"/>
</dbReference>
<dbReference type="PANTHER" id="PTHR46237:SF1">
    <property type="entry name" value="CYTOCHROME B5 REDUCTASE 4"/>
    <property type="match status" value="1"/>
</dbReference>
<keyword evidence="3" id="KW-0408">Iron</keyword>
<keyword evidence="1" id="KW-0349">Heme</keyword>
<feature type="compositionally biased region" description="Low complexity" evidence="4">
    <location>
        <begin position="133"/>
        <end position="172"/>
    </location>
</feature>
<comment type="caution">
    <text evidence="6">The sequence shown here is derived from an EMBL/GenBank/DDBJ whole genome shotgun (WGS) entry which is preliminary data.</text>
</comment>
<evidence type="ECO:0000256" key="2">
    <source>
        <dbReference type="ARBA" id="ARBA00022723"/>
    </source>
</evidence>
<proteinExistence type="predicted"/>
<dbReference type="PROSITE" id="PS50255">
    <property type="entry name" value="CYTOCHROME_B5_2"/>
    <property type="match status" value="1"/>
</dbReference>
<feature type="region of interest" description="Disordered" evidence="4">
    <location>
        <begin position="53"/>
        <end position="265"/>
    </location>
</feature>
<feature type="compositionally biased region" description="Low complexity" evidence="4">
    <location>
        <begin position="213"/>
        <end position="231"/>
    </location>
</feature>
<feature type="compositionally biased region" description="Polar residues" evidence="4">
    <location>
        <begin position="94"/>
        <end position="104"/>
    </location>
</feature>
<dbReference type="InterPro" id="IPR036400">
    <property type="entry name" value="Cyt_B5-like_heme/steroid_sf"/>
</dbReference>
<dbReference type="Proteomes" id="UP000784919">
    <property type="component" value="Unassembled WGS sequence"/>
</dbReference>
<dbReference type="GO" id="GO:0005737">
    <property type="term" value="C:cytoplasm"/>
    <property type="evidence" value="ECO:0007669"/>
    <property type="project" value="TreeGrafter"/>
</dbReference>
<dbReference type="GO" id="GO:0020037">
    <property type="term" value="F:heme binding"/>
    <property type="evidence" value="ECO:0007669"/>
    <property type="project" value="TreeGrafter"/>
</dbReference>
<dbReference type="GO" id="GO:0046872">
    <property type="term" value="F:metal ion binding"/>
    <property type="evidence" value="ECO:0007669"/>
    <property type="project" value="UniProtKB-KW"/>
</dbReference>
<evidence type="ECO:0000256" key="1">
    <source>
        <dbReference type="ARBA" id="ARBA00022617"/>
    </source>
</evidence>
<dbReference type="Pfam" id="PF00173">
    <property type="entry name" value="Cyt-b5"/>
    <property type="match status" value="1"/>
</dbReference>
<evidence type="ECO:0000256" key="3">
    <source>
        <dbReference type="ARBA" id="ARBA00023004"/>
    </source>
</evidence>
<dbReference type="OrthoDB" id="432299at2759"/>
<feature type="compositionally biased region" description="Basic and acidic residues" evidence="4">
    <location>
        <begin position="53"/>
        <end position="93"/>
    </location>
</feature>
<protein>
    <recommendedName>
        <fullName evidence="5">Cytochrome b5 heme-binding domain-containing protein</fullName>
    </recommendedName>
</protein>
<dbReference type="SUPFAM" id="SSF55856">
    <property type="entry name" value="Cytochrome b5-like heme/steroid binding domain"/>
    <property type="match status" value="1"/>
</dbReference>
<organism evidence="6 7">
    <name type="scientific">Claviceps arundinis</name>
    <dbReference type="NCBI Taxonomy" id="1623583"/>
    <lineage>
        <taxon>Eukaryota</taxon>
        <taxon>Fungi</taxon>
        <taxon>Dikarya</taxon>
        <taxon>Ascomycota</taxon>
        <taxon>Pezizomycotina</taxon>
        <taxon>Sordariomycetes</taxon>
        <taxon>Hypocreomycetidae</taxon>
        <taxon>Hypocreales</taxon>
        <taxon>Clavicipitaceae</taxon>
        <taxon>Claviceps</taxon>
    </lineage>
</organism>
<gene>
    <name evidence="6" type="ORF">E4U56_006988</name>
</gene>